<dbReference type="Proteomes" id="UP000027746">
    <property type="component" value="Unassembled WGS sequence"/>
</dbReference>
<comment type="caution">
    <text evidence="1">The sequence shown here is derived from an EMBL/GenBank/DDBJ whole genome shotgun (WGS) entry which is preliminary data.</text>
</comment>
<dbReference type="OrthoDB" id="7652971at2"/>
<dbReference type="GeneID" id="68869777"/>
<proteinExistence type="predicted"/>
<dbReference type="EMBL" id="JAMD01000022">
    <property type="protein sequence ID" value="KEJ93932.1"/>
    <property type="molecule type" value="Genomic_DNA"/>
</dbReference>
<keyword evidence="2" id="KW-1185">Reference proteome</keyword>
<evidence type="ECO:0000313" key="1">
    <source>
        <dbReference type="EMBL" id="KEJ93932.1"/>
    </source>
</evidence>
<dbReference type="AlphaFoldDB" id="A0A073J895"/>
<gene>
    <name evidence="1" type="ORF">SUH3_12155</name>
</gene>
<dbReference type="RefSeq" id="WP_051694688.1">
    <property type="nucleotide sequence ID" value="NZ_CP054599.1"/>
</dbReference>
<accession>A0A073J895</accession>
<reference evidence="1 2" key="1">
    <citation type="submission" date="2014-01" db="EMBL/GenBank/DDBJ databases">
        <title>Sulfitobacter sp. H3 (MCCC 1A00686) Genome Sequencing.</title>
        <authorList>
            <person name="Lai Q."/>
            <person name="Hong Z."/>
        </authorList>
    </citation>
    <scope>NUCLEOTIDE SEQUENCE [LARGE SCALE GENOMIC DNA]</scope>
    <source>
        <strain evidence="1 2">H3</strain>
    </source>
</reference>
<name>A0A073J895_9RHOB</name>
<sequence>MSVQGVIKPDSMGRVRREISIQRLLEWAFADECAQVDFEDPGRLVQGYWPTGNAYRMAQRGVLGCRIDGGGRSDPDPDADLVASAVATLPERCGGRRMAVAMADYARARRVPDCMEDARIECVVTDWTSNRYGRRAKTERIGTEIEIRGKRRVSVPVLICPISFSPTQAQIGAARRAYLAWYGALLELRGTFQAHQNLSRWKVTSAMPVMRPWNKEGAKRS</sequence>
<evidence type="ECO:0000313" key="2">
    <source>
        <dbReference type="Proteomes" id="UP000027746"/>
    </source>
</evidence>
<organism evidence="1 2">
    <name type="scientific">Pseudosulfitobacter pseudonitzschiae</name>
    <dbReference type="NCBI Taxonomy" id="1402135"/>
    <lineage>
        <taxon>Bacteria</taxon>
        <taxon>Pseudomonadati</taxon>
        <taxon>Pseudomonadota</taxon>
        <taxon>Alphaproteobacteria</taxon>
        <taxon>Rhodobacterales</taxon>
        <taxon>Roseobacteraceae</taxon>
        <taxon>Pseudosulfitobacter</taxon>
    </lineage>
</organism>
<protein>
    <submittedName>
        <fullName evidence="1">Uncharacterized protein</fullName>
    </submittedName>
</protein>